<dbReference type="SUPFAM" id="SSF47616">
    <property type="entry name" value="GST C-terminal domain-like"/>
    <property type="match status" value="1"/>
</dbReference>
<comment type="caution">
    <text evidence="6">The sequence shown here is derived from an EMBL/GenBank/DDBJ whole genome shotgun (WGS) entry which is preliminary data.</text>
</comment>
<dbReference type="InterPro" id="IPR034347">
    <property type="entry name" value="GST_Phi_C"/>
</dbReference>
<evidence type="ECO:0000256" key="3">
    <source>
        <dbReference type="ARBA" id="ARBA00022679"/>
    </source>
</evidence>
<name>A0ABR2A1N2_9ROSI</name>
<evidence type="ECO:0000256" key="1">
    <source>
        <dbReference type="ARBA" id="ARBA00012452"/>
    </source>
</evidence>
<protein>
    <recommendedName>
        <fullName evidence="1">glutathione transferase</fullName>
        <ecNumber evidence="1">2.5.1.18</ecNumber>
    </recommendedName>
</protein>
<dbReference type="Pfam" id="PF00043">
    <property type="entry name" value="GST_C"/>
    <property type="match status" value="1"/>
</dbReference>
<organism evidence="6 7">
    <name type="scientific">Hibiscus sabdariffa</name>
    <name type="common">roselle</name>
    <dbReference type="NCBI Taxonomy" id="183260"/>
    <lineage>
        <taxon>Eukaryota</taxon>
        <taxon>Viridiplantae</taxon>
        <taxon>Streptophyta</taxon>
        <taxon>Embryophyta</taxon>
        <taxon>Tracheophyta</taxon>
        <taxon>Spermatophyta</taxon>
        <taxon>Magnoliopsida</taxon>
        <taxon>eudicotyledons</taxon>
        <taxon>Gunneridae</taxon>
        <taxon>Pentapetalae</taxon>
        <taxon>rosids</taxon>
        <taxon>malvids</taxon>
        <taxon>Malvales</taxon>
        <taxon>Malvaceae</taxon>
        <taxon>Malvoideae</taxon>
        <taxon>Hibiscus</taxon>
    </lineage>
</organism>
<dbReference type="InterPro" id="IPR010987">
    <property type="entry name" value="Glutathione-S-Trfase_C-like"/>
</dbReference>
<evidence type="ECO:0000313" key="7">
    <source>
        <dbReference type="Proteomes" id="UP001472677"/>
    </source>
</evidence>
<reference evidence="6 7" key="1">
    <citation type="journal article" date="2024" name="G3 (Bethesda)">
        <title>Genome assembly of Hibiscus sabdariffa L. provides insights into metabolisms of medicinal natural products.</title>
        <authorList>
            <person name="Kim T."/>
        </authorList>
    </citation>
    <scope>NUCLEOTIDE SEQUENCE [LARGE SCALE GENOMIC DNA]</scope>
    <source>
        <strain evidence="6">TK-2024</strain>
        <tissue evidence="6">Old leaves</tissue>
    </source>
</reference>
<dbReference type="InterPro" id="IPR036282">
    <property type="entry name" value="Glutathione-S-Trfase_C_sf"/>
</dbReference>
<dbReference type="EC" id="2.5.1.18" evidence="1"/>
<evidence type="ECO:0000256" key="4">
    <source>
        <dbReference type="ARBA" id="ARBA00047960"/>
    </source>
</evidence>
<dbReference type="EMBL" id="JBBPBM010001136">
    <property type="protein sequence ID" value="KAK8486898.1"/>
    <property type="molecule type" value="Genomic_DNA"/>
</dbReference>
<evidence type="ECO:0000259" key="5">
    <source>
        <dbReference type="PROSITE" id="PS50405"/>
    </source>
</evidence>
<dbReference type="PROSITE" id="PS50405">
    <property type="entry name" value="GST_CTER"/>
    <property type="match status" value="1"/>
</dbReference>
<dbReference type="Gene3D" id="1.20.1050.10">
    <property type="match status" value="1"/>
</dbReference>
<dbReference type="PANTHER" id="PTHR43900">
    <property type="entry name" value="GLUTATHIONE S-TRANSFERASE RHO"/>
    <property type="match status" value="1"/>
</dbReference>
<evidence type="ECO:0000256" key="2">
    <source>
        <dbReference type="ARBA" id="ARBA00022575"/>
    </source>
</evidence>
<feature type="domain" description="GST C-terminal" evidence="5">
    <location>
        <begin position="30"/>
        <end position="134"/>
    </location>
</feature>
<accession>A0ABR2A1N2</accession>
<dbReference type="PANTHER" id="PTHR43900:SF47">
    <property type="entry name" value="GLUTATHIONE S-TRANSFERASE F6-RELATED"/>
    <property type="match status" value="1"/>
</dbReference>
<sequence length="134" mass="15216">MGLVKESRAVTYYIAHEYDDKGTGLLITGSNNETAVLKLWKEVEAHQFNYPTSTVVWKLFYKPIFGMATDAAIVEENETKLRKVLDVYKTRLAQSKYLASDNFTLADLYHVPNIQYLLATSAKKLLKSRPHVSA</sequence>
<gene>
    <name evidence="6" type="ORF">V6N12_012455</name>
</gene>
<dbReference type="CDD" id="cd03187">
    <property type="entry name" value="GST_C_Phi"/>
    <property type="match status" value="1"/>
</dbReference>
<dbReference type="InterPro" id="IPR004046">
    <property type="entry name" value="GST_C"/>
</dbReference>
<proteinExistence type="predicted"/>
<dbReference type="Proteomes" id="UP001472677">
    <property type="component" value="Unassembled WGS sequence"/>
</dbReference>
<keyword evidence="3" id="KW-0808">Transferase</keyword>
<evidence type="ECO:0000313" key="6">
    <source>
        <dbReference type="EMBL" id="KAK8486898.1"/>
    </source>
</evidence>
<keyword evidence="7" id="KW-1185">Reference proteome</keyword>
<keyword evidence="2" id="KW-0216">Detoxification</keyword>
<comment type="catalytic activity">
    <reaction evidence="4">
        <text>RX + glutathione = an S-substituted glutathione + a halide anion + H(+)</text>
        <dbReference type="Rhea" id="RHEA:16437"/>
        <dbReference type="ChEBI" id="CHEBI:15378"/>
        <dbReference type="ChEBI" id="CHEBI:16042"/>
        <dbReference type="ChEBI" id="CHEBI:17792"/>
        <dbReference type="ChEBI" id="CHEBI:57925"/>
        <dbReference type="ChEBI" id="CHEBI:90779"/>
        <dbReference type="EC" id="2.5.1.18"/>
    </reaction>
</comment>